<evidence type="ECO:0000256" key="1">
    <source>
        <dbReference type="SAM" id="Phobius"/>
    </source>
</evidence>
<dbReference type="AlphaFoldDB" id="A0A0S6VZP9"/>
<keyword evidence="1" id="KW-0472">Membrane</keyword>
<dbReference type="HOGENOM" id="CLU_1821599_0_0_0"/>
<keyword evidence="1" id="KW-1133">Transmembrane helix</keyword>
<accession>A0A0S6VZP9</accession>
<keyword evidence="3" id="KW-1185">Reference proteome</keyword>
<reference evidence="2" key="1">
    <citation type="journal article" date="2015" name="PeerJ">
        <title>First genomic representation of candidate bacterial phylum KSB3 points to enhanced environmental sensing as a trigger of wastewater bulking.</title>
        <authorList>
            <person name="Sekiguchi Y."/>
            <person name="Ohashi A."/>
            <person name="Parks D.H."/>
            <person name="Yamauchi T."/>
            <person name="Tyson G.W."/>
            <person name="Hugenholtz P."/>
        </authorList>
    </citation>
    <scope>NUCLEOTIDE SEQUENCE [LARGE SCALE GENOMIC DNA]</scope>
</reference>
<dbReference type="STRING" id="1499966.U14_03943"/>
<keyword evidence="1" id="KW-0812">Transmembrane</keyword>
<feature type="transmembrane region" description="Helical" evidence="1">
    <location>
        <begin position="46"/>
        <end position="72"/>
    </location>
</feature>
<gene>
    <name evidence="2" type="ORF">U14_03943</name>
</gene>
<name>A0A0S6VZP9_9BACT</name>
<sequence length="141" mass="15363">MHNELLHYIKSLNARRSRQRKFGWGLIVFGILAYVDGAAGTSLPPIWFTGLWAFLIGTPIIIAGVGVLLVSYKLPVREALMFAGMQQGKLTAPALSIGLDITLDTAEEILRQLAQKGYAQVSSEDMEDGAVVYQISGVSRL</sequence>
<organism evidence="2">
    <name type="scientific">Candidatus Moduliflexus flocculans</name>
    <dbReference type="NCBI Taxonomy" id="1499966"/>
    <lineage>
        <taxon>Bacteria</taxon>
        <taxon>Candidatus Moduliflexota</taxon>
        <taxon>Candidatus Moduliflexia</taxon>
        <taxon>Candidatus Moduliflexales</taxon>
        <taxon>Candidatus Moduliflexaceae</taxon>
    </lineage>
</organism>
<evidence type="ECO:0000313" key="3">
    <source>
        <dbReference type="Proteomes" id="UP000030700"/>
    </source>
</evidence>
<feature type="transmembrane region" description="Helical" evidence="1">
    <location>
        <begin position="21"/>
        <end position="40"/>
    </location>
</feature>
<dbReference type="Proteomes" id="UP000030700">
    <property type="component" value="Unassembled WGS sequence"/>
</dbReference>
<protein>
    <submittedName>
        <fullName evidence="2">Uncharacterized protein</fullName>
    </submittedName>
</protein>
<proteinExistence type="predicted"/>
<dbReference type="EMBL" id="DF820459">
    <property type="protein sequence ID" value="GAK52688.1"/>
    <property type="molecule type" value="Genomic_DNA"/>
</dbReference>
<evidence type="ECO:0000313" key="2">
    <source>
        <dbReference type="EMBL" id="GAK52688.1"/>
    </source>
</evidence>